<keyword evidence="1" id="KW-0812">Transmembrane</keyword>
<feature type="domain" description="Nucleoside transporter/FeoB GTPase Gate" evidence="2">
    <location>
        <begin position="81"/>
        <end position="202"/>
    </location>
</feature>
<organism evidence="3 4">
    <name type="scientific">Succiniclasticum ruminis DSM 9236</name>
    <dbReference type="NCBI Taxonomy" id="1123323"/>
    <lineage>
        <taxon>Bacteria</taxon>
        <taxon>Bacillati</taxon>
        <taxon>Bacillota</taxon>
        <taxon>Negativicutes</taxon>
        <taxon>Acidaminococcales</taxon>
        <taxon>Acidaminococcaceae</taxon>
        <taxon>Succiniclasticum</taxon>
    </lineage>
</organism>
<dbReference type="STRING" id="1123323.SAMN05216245_101288"/>
<keyword evidence="1" id="KW-0472">Membrane</keyword>
<dbReference type="OrthoDB" id="1645614at2"/>
<evidence type="ECO:0000259" key="2">
    <source>
        <dbReference type="Pfam" id="PF07670"/>
    </source>
</evidence>
<feature type="transmembrane region" description="Helical" evidence="1">
    <location>
        <begin position="113"/>
        <end position="132"/>
    </location>
</feature>
<sequence length="223" mass="23960">MDEKKPVPKQEEEVKWYSYVALLFAIIFFSGILATSKEWYSVCDFTVLNGTFGKIAAANGKMLTFRGAGGNGAQDGFAFALSLLPAVIFALAVVNVVEGLGGLKAAQKLLSPLLRPLLGIPGACGLGMIASYQSTDAGAGMIKAMYNEGIINEDEKTIFAMYQFSGDGTITNFFSSGAALFSVLVTPIILPFGLIMIFKFFGANLMRMYIKYEHKKNGAKEAA</sequence>
<dbReference type="Pfam" id="PF07670">
    <property type="entry name" value="Gate"/>
    <property type="match status" value="1"/>
</dbReference>
<name>A0A1I1XPB7_9FIRM</name>
<feature type="transmembrane region" description="Helical" evidence="1">
    <location>
        <begin position="178"/>
        <end position="201"/>
    </location>
</feature>
<evidence type="ECO:0000256" key="1">
    <source>
        <dbReference type="SAM" id="Phobius"/>
    </source>
</evidence>
<feature type="transmembrane region" description="Helical" evidence="1">
    <location>
        <begin position="16"/>
        <end position="35"/>
    </location>
</feature>
<protein>
    <submittedName>
        <fullName evidence="3">Nucleoside recognition</fullName>
    </submittedName>
</protein>
<evidence type="ECO:0000313" key="3">
    <source>
        <dbReference type="EMBL" id="SFE07390.1"/>
    </source>
</evidence>
<gene>
    <name evidence="3" type="ORF">SAMN05216245_101288</name>
</gene>
<reference evidence="3 4" key="1">
    <citation type="submission" date="2016-10" db="EMBL/GenBank/DDBJ databases">
        <authorList>
            <person name="de Groot N.N."/>
        </authorList>
    </citation>
    <scope>NUCLEOTIDE SEQUENCE [LARGE SCALE GENOMIC DNA]</scope>
    <source>
        <strain evidence="3 4">DSM 9236</strain>
    </source>
</reference>
<keyword evidence="1" id="KW-1133">Transmembrane helix</keyword>
<dbReference type="Proteomes" id="UP000198896">
    <property type="component" value="Unassembled WGS sequence"/>
</dbReference>
<dbReference type="AlphaFoldDB" id="A0A1I1XPB7"/>
<keyword evidence="4" id="KW-1185">Reference proteome</keyword>
<proteinExistence type="predicted"/>
<accession>A0A1I1XPB7</accession>
<feature type="transmembrane region" description="Helical" evidence="1">
    <location>
        <begin position="77"/>
        <end position="101"/>
    </location>
</feature>
<dbReference type="InterPro" id="IPR011642">
    <property type="entry name" value="Gate_dom"/>
</dbReference>
<evidence type="ECO:0000313" key="4">
    <source>
        <dbReference type="Proteomes" id="UP000198896"/>
    </source>
</evidence>
<dbReference type="EMBL" id="FONL01000001">
    <property type="protein sequence ID" value="SFE07390.1"/>
    <property type="molecule type" value="Genomic_DNA"/>
</dbReference>
<dbReference type="RefSeq" id="WP_093912471.1">
    <property type="nucleotide sequence ID" value="NZ_FONL01000001.1"/>
</dbReference>